<protein>
    <submittedName>
        <fullName evidence="2">Uncharacterized protein</fullName>
    </submittedName>
</protein>
<evidence type="ECO:0000313" key="2">
    <source>
        <dbReference type="EMBL" id="ANV80894.1"/>
    </source>
</evidence>
<evidence type="ECO:0000256" key="1">
    <source>
        <dbReference type="SAM" id="Phobius"/>
    </source>
</evidence>
<keyword evidence="1" id="KW-0812">Transmembrane</keyword>
<keyword evidence="1" id="KW-0472">Membrane</keyword>
<organism evidence="2">
    <name type="scientific">uncultured Poseidoniia archaeon</name>
    <dbReference type="NCBI Taxonomy" id="1697135"/>
    <lineage>
        <taxon>Archaea</taxon>
        <taxon>Methanobacteriati</taxon>
        <taxon>Thermoplasmatota</taxon>
        <taxon>Candidatus Poseidoniia</taxon>
        <taxon>environmental samples</taxon>
    </lineage>
</organism>
<proteinExistence type="predicted"/>
<keyword evidence="1" id="KW-1133">Transmembrane helix</keyword>
<reference evidence="2" key="1">
    <citation type="submission" date="2014-11" db="EMBL/GenBank/DDBJ databases">
        <authorList>
            <person name="Zhu J."/>
            <person name="Qi W."/>
            <person name="Song R."/>
        </authorList>
    </citation>
    <scope>NUCLEOTIDE SEQUENCE</scope>
</reference>
<dbReference type="AlphaFoldDB" id="A0A1B1TF47"/>
<name>A0A1B1TF47_9ARCH</name>
<sequence>MEVDTLRKDESAQIHILEMLTLFWLFFMSATFLIRIDVPDSPSIAHDSSLETAGETAFMYGLGLDAEVEGENRLTELLNNSNFDGACELLQDAIISGKESNCWIAKNSATSAPYGLVGTPSGTTFAVHNLVVINDELWTITLDVWSTGGGA</sequence>
<reference evidence="2" key="2">
    <citation type="journal article" date="2015" name="ISME J.">
        <title>A new class of marine Euryarchaeota group II from the Mediterranean deep chlorophyll maximum.</title>
        <authorList>
            <person name="Martin-Cuadrado A.B."/>
            <person name="Garcia-Heredia I."/>
            <person name="Molto A.G."/>
            <person name="Lopez-Ubeda R."/>
            <person name="Kimes N."/>
            <person name="Lopez-Garcia P."/>
            <person name="Moreira D."/>
            <person name="Rodriguez-Valera F."/>
        </authorList>
    </citation>
    <scope>NUCLEOTIDE SEQUENCE</scope>
</reference>
<dbReference type="EMBL" id="KP211911">
    <property type="protein sequence ID" value="ANV80894.1"/>
    <property type="molecule type" value="Genomic_DNA"/>
</dbReference>
<feature type="transmembrane region" description="Helical" evidence="1">
    <location>
        <begin position="12"/>
        <end position="34"/>
    </location>
</feature>
<accession>A0A1B1TF47</accession>